<sequence length="290" mass="32013">MYAHASNSLREGQTAQSASVSDSIVIKNVTMCSLSPCVRDYRLSVANGHTSAHIIKSSLGSFWPEYTNPEQRKRDEVVTIVEPYIDKVCWRPNSHTVAASGSLETNFSSCEGWMGNLGEKFDSLIPGEASTSWEWDDMLGWSQSSGWESSAALILGRILMLGFENAITRLAAALTSQSMEDSQYAVNGTAYVSDVYVSVQWPWLILPALLVLAGAVFLATTITLSRKSKLPLWKSSALASLYHGLDHTEKDEYRTASIMEKTAKMEDVQLQFSEQNGRLMLQQPKTTEAP</sequence>
<keyword evidence="1" id="KW-0812">Transmembrane</keyword>
<protein>
    <submittedName>
        <fullName evidence="2">Uncharacterized protein</fullName>
    </submittedName>
</protein>
<keyword evidence="3" id="KW-1185">Reference proteome</keyword>
<evidence type="ECO:0000313" key="3">
    <source>
        <dbReference type="Proteomes" id="UP000191285"/>
    </source>
</evidence>
<dbReference type="STRING" id="303698.A0A1V6T4Q3"/>
<dbReference type="EMBL" id="MLKD01000012">
    <property type="protein sequence ID" value="OQE21121.1"/>
    <property type="molecule type" value="Genomic_DNA"/>
</dbReference>
<keyword evidence="1" id="KW-0472">Membrane</keyword>
<feature type="transmembrane region" description="Helical" evidence="1">
    <location>
        <begin position="201"/>
        <end position="224"/>
    </location>
</feature>
<comment type="caution">
    <text evidence="2">The sequence shown here is derived from an EMBL/GenBank/DDBJ whole genome shotgun (WGS) entry which is preliminary data.</text>
</comment>
<reference evidence="3" key="1">
    <citation type="journal article" date="2017" name="Nat. Microbiol.">
        <title>Global analysis of biosynthetic gene clusters reveals vast potential of secondary metabolite production in Penicillium species.</title>
        <authorList>
            <person name="Nielsen J.C."/>
            <person name="Grijseels S."/>
            <person name="Prigent S."/>
            <person name="Ji B."/>
            <person name="Dainat J."/>
            <person name="Nielsen K.F."/>
            <person name="Frisvad J.C."/>
            <person name="Workman M."/>
            <person name="Nielsen J."/>
        </authorList>
    </citation>
    <scope>NUCLEOTIDE SEQUENCE [LARGE SCALE GENOMIC DNA]</scope>
    <source>
        <strain evidence="3">IBT 24891</strain>
    </source>
</reference>
<dbReference type="AlphaFoldDB" id="A0A1V6T4Q3"/>
<dbReference type="Proteomes" id="UP000191285">
    <property type="component" value="Unassembled WGS sequence"/>
</dbReference>
<dbReference type="PANTHER" id="PTHR35394:SF5">
    <property type="entry name" value="DUF3176 DOMAIN-CONTAINING PROTEIN"/>
    <property type="match status" value="1"/>
</dbReference>
<organism evidence="2 3">
    <name type="scientific">Penicillium steckii</name>
    <dbReference type="NCBI Taxonomy" id="303698"/>
    <lineage>
        <taxon>Eukaryota</taxon>
        <taxon>Fungi</taxon>
        <taxon>Dikarya</taxon>
        <taxon>Ascomycota</taxon>
        <taxon>Pezizomycotina</taxon>
        <taxon>Eurotiomycetes</taxon>
        <taxon>Eurotiomycetidae</taxon>
        <taxon>Eurotiales</taxon>
        <taxon>Aspergillaceae</taxon>
        <taxon>Penicillium</taxon>
    </lineage>
</organism>
<name>A0A1V6T4Q3_9EURO</name>
<evidence type="ECO:0000256" key="1">
    <source>
        <dbReference type="SAM" id="Phobius"/>
    </source>
</evidence>
<keyword evidence="1" id="KW-1133">Transmembrane helix</keyword>
<proteinExistence type="predicted"/>
<dbReference type="PANTHER" id="PTHR35394">
    <property type="entry name" value="DUF3176 DOMAIN-CONTAINING PROTEIN"/>
    <property type="match status" value="1"/>
</dbReference>
<accession>A0A1V6T4Q3</accession>
<dbReference type="OrthoDB" id="5242705at2759"/>
<gene>
    <name evidence="2" type="ORF">PENSTE_c012G06956</name>
</gene>
<evidence type="ECO:0000313" key="2">
    <source>
        <dbReference type="EMBL" id="OQE21121.1"/>
    </source>
</evidence>